<sequence length="76" mass="8477">MTLYQGAASIFNLCKFRLATVNWRDLNQNALLLQPTMMVNHGKALAPVYHTRDTAWAAGLDPGTSAGPLRQMFNRE</sequence>
<evidence type="ECO:0000313" key="2">
    <source>
        <dbReference type="Proteomes" id="UP000029719"/>
    </source>
</evidence>
<reference evidence="1 2" key="1">
    <citation type="submission" date="2014-09" db="EMBL/GenBank/DDBJ databases">
        <title>Genome sequence of Pseudomonas lutea strain DSM 17257T.</title>
        <authorList>
            <person name="Kwak Y."/>
            <person name="Shin J.-H."/>
        </authorList>
    </citation>
    <scope>NUCLEOTIDE SEQUENCE [LARGE SCALE GENOMIC DNA]</scope>
    <source>
        <strain evidence="1 2">DSM 17257</strain>
    </source>
</reference>
<dbReference type="EMBL" id="JRMB01000003">
    <property type="protein sequence ID" value="KGF62784.1"/>
    <property type="molecule type" value="Genomic_DNA"/>
</dbReference>
<accession>A0A9X0EBL0</accession>
<evidence type="ECO:0000313" key="1">
    <source>
        <dbReference type="EMBL" id="KGF62784.1"/>
    </source>
</evidence>
<name>A0A9X0EBL0_9PSED</name>
<dbReference type="AlphaFoldDB" id="A0A9X0EBL0"/>
<comment type="caution">
    <text evidence="1">The sequence shown here is derived from an EMBL/GenBank/DDBJ whole genome shotgun (WGS) entry which is preliminary data.</text>
</comment>
<protein>
    <submittedName>
        <fullName evidence="1">Uncharacterized protein</fullName>
    </submittedName>
</protein>
<gene>
    <name evidence="1" type="ORF">LT42_23375</name>
</gene>
<dbReference type="Proteomes" id="UP000029719">
    <property type="component" value="Unassembled WGS sequence"/>
</dbReference>
<proteinExistence type="predicted"/>
<organism evidence="1 2">
    <name type="scientific">Pseudomonas lutea</name>
    <dbReference type="NCBI Taxonomy" id="243924"/>
    <lineage>
        <taxon>Bacteria</taxon>
        <taxon>Pseudomonadati</taxon>
        <taxon>Pseudomonadota</taxon>
        <taxon>Gammaproteobacteria</taxon>
        <taxon>Pseudomonadales</taxon>
        <taxon>Pseudomonadaceae</taxon>
        <taxon>Pseudomonas</taxon>
    </lineage>
</organism>